<reference evidence="1 2" key="1">
    <citation type="submission" date="2022-05" db="EMBL/GenBank/DDBJ databases">
        <authorList>
            <consortium name="Genoscope - CEA"/>
            <person name="William W."/>
        </authorList>
    </citation>
    <scope>NUCLEOTIDE SEQUENCE [LARGE SCALE GENOMIC DNA]</scope>
</reference>
<feature type="non-terminal residue" evidence="1">
    <location>
        <position position="1"/>
    </location>
</feature>
<dbReference type="PANTHER" id="PTHR46579:SF1">
    <property type="entry name" value="F5_8 TYPE C DOMAIN-CONTAINING PROTEIN"/>
    <property type="match status" value="1"/>
</dbReference>
<organism evidence="1 2">
    <name type="scientific">Porites lobata</name>
    <dbReference type="NCBI Taxonomy" id="104759"/>
    <lineage>
        <taxon>Eukaryota</taxon>
        <taxon>Metazoa</taxon>
        <taxon>Cnidaria</taxon>
        <taxon>Anthozoa</taxon>
        <taxon>Hexacorallia</taxon>
        <taxon>Scleractinia</taxon>
        <taxon>Fungiina</taxon>
        <taxon>Poritidae</taxon>
        <taxon>Porites</taxon>
    </lineage>
</organism>
<protein>
    <submittedName>
        <fullName evidence="1">Uncharacterized protein</fullName>
    </submittedName>
</protein>
<evidence type="ECO:0000313" key="1">
    <source>
        <dbReference type="EMBL" id="CAH3160437.1"/>
    </source>
</evidence>
<proteinExistence type="predicted"/>
<accession>A0ABN8QA50</accession>
<keyword evidence="2" id="KW-1185">Reference proteome</keyword>
<gene>
    <name evidence="1" type="ORF">PLOB_00004175</name>
</gene>
<sequence length="579" mass="66104">FFSLSFSRFSRSNRLFAGIWFGKGKPHFPTFMKPFCQSIRNLYLKGIEIPKVEHTIKGILLDTTMDSPARSSWLNIKQYNGYNGCCTCTEPGEQLDLGPGKKNARRQCHVYPFNKSFAQTTGHAKFRQHDEVKSQALIAMSQLSERGKVSKPVEGVLGLSWAFSLPLHDVVSGTAVDYMHCICEGAIDQHLNAWFEDKSGNQYLGNSVSEVDNALLSIKPISEITRRPRSLSDWKQWKANEKRAFLLYYSLPLLFERLEEQSLLHLAFLVGGVYRLLKDSIPEADLQEAGVFLRLYCAQAPYFYGERFQTFNIHQVLHLKHTVQNLGPLWSNSCFPFEDYNGDLTGYFHGSQNIQGQIVKSVCVHQSLPQLAESMPEGSDAKKLYQSLLSKSYTCRTVGEQISEEIFVIGSLERVWDTCHSRQSLLTVKEREIIGAASKIWVFGRARINGAEYQSSFYKRTKARNNFTVVYERRGKSLYGSIEKFVKYQEKCTAMSCLNSRCSCDLPFHYIVLLKKMRKHPSQLPMYKGIEVIKHIRRVIVADNPIAVPFTCIKAKCMRIEVDTASVYVCHLPNCFEKD</sequence>
<dbReference type="PANTHER" id="PTHR46579">
    <property type="entry name" value="F5/8 TYPE C DOMAIN-CONTAINING PROTEIN-RELATED"/>
    <property type="match status" value="1"/>
</dbReference>
<evidence type="ECO:0000313" key="2">
    <source>
        <dbReference type="Proteomes" id="UP001159405"/>
    </source>
</evidence>
<dbReference type="Proteomes" id="UP001159405">
    <property type="component" value="Unassembled WGS sequence"/>
</dbReference>
<name>A0ABN8QA50_9CNID</name>
<dbReference type="EMBL" id="CALNXK010000116">
    <property type="protein sequence ID" value="CAH3160437.1"/>
    <property type="molecule type" value="Genomic_DNA"/>
</dbReference>
<comment type="caution">
    <text evidence="1">The sequence shown here is derived from an EMBL/GenBank/DDBJ whole genome shotgun (WGS) entry which is preliminary data.</text>
</comment>